<feature type="compositionally biased region" description="Basic and acidic residues" evidence="1">
    <location>
        <begin position="36"/>
        <end position="51"/>
    </location>
</feature>
<feature type="region of interest" description="Disordered" evidence="1">
    <location>
        <begin position="501"/>
        <end position="531"/>
    </location>
</feature>
<comment type="caution">
    <text evidence="2">The sequence shown here is derived from an EMBL/GenBank/DDBJ whole genome shotgun (WGS) entry which is preliminary data.</text>
</comment>
<evidence type="ECO:0000313" key="2">
    <source>
        <dbReference type="EMBL" id="RLW02409.1"/>
    </source>
</evidence>
<evidence type="ECO:0000313" key="3">
    <source>
        <dbReference type="Proteomes" id="UP000276834"/>
    </source>
</evidence>
<dbReference type="Proteomes" id="UP000276834">
    <property type="component" value="Unassembled WGS sequence"/>
</dbReference>
<accession>A0A3L8SHZ0</accession>
<reference evidence="2 3" key="1">
    <citation type="journal article" date="2018" name="Proc. R. Soc. B">
        <title>A non-coding region near Follistatin controls head colour polymorphism in the Gouldian finch.</title>
        <authorList>
            <person name="Toomey M.B."/>
            <person name="Marques C.I."/>
            <person name="Andrade P."/>
            <person name="Araujo P.M."/>
            <person name="Sabatino S."/>
            <person name="Gazda M.A."/>
            <person name="Afonso S."/>
            <person name="Lopes R.J."/>
            <person name="Corbo J.C."/>
            <person name="Carneiro M."/>
        </authorList>
    </citation>
    <scope>NUCLEOTIDE SEQUENCE [LARGE SCALE GENOMIC DNA]</scope>
    <source>
        <strain evidence="2">Red01</strain>
        <tissue evidence="2">Muscle</tissue>
    </source>
</reference>
<organism evidence="2 3">
    <name type="scientific">Chloebia gouldiae</name>
    <name type="common">Gouldian finch</name>
    <name type="synonym">Erythrura gouldiae</name>
    <dbReference type="NCBI Taxonomy" id="44316"/>
    <lineage>
        <taxon>Eukaryota</taxon>
        <taxon>Metazoa</taxon>
        <taxon>Chordata</taxon>
        <taxon>Craniata</taxon>
        <taxon>Vertebrata</taxon>
        <taxon>Euteleostomi</taxon>
        <taxon>Archelosauria</taxon>
        <taxon>Archosauria</taxon>
        <taxon>Dinosauria</taxon>
        <taxon>Saurischia</taxon>
        <taxon>Theropoda</taxon>
        <taxon>Coelurosauria</taxon>
        <taxon>Aves</taxon>
        <taxon>Neognathae</taxon>
        <taxon>Neoaves</taxon>
        <taxon>Telluraves</taxon>
        <taxon>Australaves</taxon>
        <taxon>Passeriformes</taxon>
        <taxon>Passeroidea</taxon>
        <taxon>Passeridae</taxon>
        <taxon>Chloebia</taxon>
    </lineage>
</organism>
<feature type="compositionally biased region" description="Basic and acidic residues" evidence="1">
    <location>
        <begin position="504"/>
        <end position="522"/>
    </location>
</feature>
<dbReference type="PANTHER" id="PTHR12484">
    <property type="entry name" value="B-LYMPHOCYTE ANTIGEN-RELATED"/>
    <property type="match status" value="1"/>
</dbReference>
<evidence type="ECO:0000256" key="1">
    <source>
        <dbReference type="SAM" id="MobiDB-lite"/>
    </source>
</evidence>
<dbReference type="OrthoDB" id="1918237at2759"/>
<dbReference type="InterPro" id="IPR056852">
    <property type="entry name" value="AK17A/B"/>
</dbReference>
<name>A0A3L8SHZ0_CHLGU</name>
<gene>
    <name evidence="2" type="ORF">DV515_00007117</name>
</gene>
<dbReference type="PANTHER" id="PTHR12484:SF1">
    <property type="entry name" value="A-KINASE ANCHOR PROTEIN 17B"/>
    <property type="match status" value="1"/>
</dbReference>
<keyword evidence="3" id="KW-1185">Reference proteome</keyword>
<dbReference type="AlphaFoldDB" id="A0A3L8SHZ0"/>
<proteinExistence type="predicted"/>
<dbReference type="EMBL" id="QUSF01000018">
    <property type="protein sequence ID" value="RLW02409.1"/>
    <property type="molecule type" value="Genomic_DNA"/>
</dbReference>
<feature type="non-terminal residue" evidence="2">
    <location>
        <position position="1"/>
    </location>
</feature>
<feature type="region of interest" description="Disordered" evidence="1">
    <location>
        <begin position="27"/>
        <end position="67"/>
    </location>
</feature>
<dbReference type="STRING" id="44316.ENSEGOP00005020436"/>
<evidence type="ECO:0008006" key="4">
    <source>
        <dbReference type="Google" id="ProtNLM"/>
    </source>
</evidence>
<protein>
    <recommendedName>
        <fullName evidence="4">AK17B protein</fullName>
    </recommendedName>
</protein>
<sequence>NCMTHATRNAVLNMLNFESPEELTRNGFAQRKAKRERREERQIDGDEEHPPKQQKVPAEEQQWPENMPEWEERKSLLAQRRVESVRLLTVLLNRVKLASQKADPSLGVKKDSSFSETALKDIQQELINSLYRTHKELKRKEFKCPLTQKGSGLCCEEGDVSNFHAPACHLVRTILNDPSPAPSSDGLPGRDVGNSCTEGCGPLLITLTQDGRVIEPLRGRHHPPLDVAHTQTLSEEDDCRKQKVYETDEFIHYLLNYYQTPHYARVCLEPKTTVNKSRWKRVVSDDGSGFSTSLSKKHGQHFRELSPVQYLHKRNCSSDSNFRLVITLGELESTDKVLESKVHGGKLAKKLQVQRNDSLAVDNLPCAGLNHSLECTTVTHNEEFKQEDGRDEGTVPYGTCRSACRLKDLLEEISDSEYLREACGGSVKRAERRYEEICSSCNKGCLSARAGERKLLVYHKNVALEGQEKEISQCNSCSNSVHEGLARQCERKLKKSCKRSSSKLRYEGKKSERQSREKEKNDHKMKKKRKKLSSNLLSDECDFSETDSCMQLESLRKIQRKCKKMLHKKVKFKTHHISMAAPDVTPHDGSPLQETLQRRGDERKLILRREMDTDVRGCPLFPLEIIQTNPFSDTFCGGEPRRGC</sequence>